<evidence type="ECO:0000313" key="1">
    <source>
        <dbReference type="EMBL" id="OPG16771.1"/>
    </source>
</evidence>
<comment type="caution">
    <text evidence="1">The sequence shown here is derived from an EMBL/GenBank/DDBJ whole genome shotgun (WGS) entry which is preliminary data.</text>
</comment>
<dbReference type="EMBL" id="MWPS01000014">
    <property type="protein sequence ID" value="OPG16771.1"/>
    <property type="molecule type" value="Genomic_DNA"/>
</dbReference>
<organism evidence="1 2">
    <name type="scientific">Ferroacidibacillus organovorans</name>
    <dbReference type="NCBI Taxonomy" id="1765683"/>
    <lineage>
        <taxon>Bacteria</taxon>
        <taxon>Bacillati</taxon>
        <taxon>Bacillota</taxon>
        <taxon>Bacilli</taxon>
        <taxon>Bacillales</taxon>
        <taxon>Alicyclobacillaceae</taxon>
        <taxon>Ferroacidibacillus</taxon>
    </lineage>
</organism>
<accession>A0A1V4EV43</accession>
<gene>
    <name evidence="1" type="ORF">B2M26_05280</name>
</gene>
<dbReference type="Proteomes" id="UP000190229">
    <property type="component" value="Unassembled WGS sequence"/>
</dbReference>
<keyword evidence="2" id="KW-1185">Reference proteome</keyword>
<name>A0A1V4EV43_9BACL</name>
<dbReference type="RefSeq" id="WP_179123042.1">
    <property type="nucleotide sequence ID" value="NZ_MWPS01000014.1"/>
</dbReference>
<dbReference type="AlphaFoldDB" id="A0A1V4EV43"/>
<reference evidence="1 2" key="1">
    <citation type="submission" date="2017-02" db="EMBL/GenBank/DDBJ databases">
        <title>Draft genome of Acidibacillus ferrooxidans Huett2.</title>
        <authorList>
            <person name="Schopf S."/>
        </authorList>
    </citation>
    <scope>NUCLEOTIDE SEQUENCE [LARGE SCALE GENOMIC DNA]</scope>
    <source>
        <strain evidence="1 2">Huett2</strain>
    </source>
</reference>
<proteinExistence type="predicted"/>
<protein>
    <submittedName>
        <fullName evidence="1">Uncharacterized protein</fullName>
    </submittedName>
</protein>
<sequence length="67" mass="7620">MLRVTKTGGIIASFHPLKLTVLNEPAIKEWFSPILDLKGDHQAQSRNFTLYPEQAPQAFSELEFSNF</sequence>
<evidence type="ECO:0000313" key="2">
    <source>
        <dbReference type="Proteomes" id="UP000190229"/>
    </source>
</evidence>